<reference evidence="1" key="1">
    <citation type="journal article" date="2021" name="Proc. Natl. Acad. Sci. U.S.A.">
        <title>A Catalog of Tens of Thousands of Viruses from Human Metagenomes Reveals Hidden Associations with Chronic Diseases.</title>
        <authorList>
            <person name="Tisza M.J."/>
            <person name="Buck C.B."/>
        </authorList>
    </citation>
    <scope>NUCLEOTIDE SEQUENCE</scope>
    <source>
        <strain evidence="1">CtrCv3</strain>
    </source>
</reference>
<organism evidence="1">
    <name type="scientific">Siphoviridae sp. ctrCv3</name>
    <dbReference type="NCBI Taxonomy" id="2827954"/>
    <lineage>
        <taxon>Viruses</taxon>
        <taxon>Duplodnaviria</taxon>
        <taxon>Heunggongvirae</taxon>
        <taxon>Uroviricota</taxon>
        <taxon>Caudoviricetes</taxon>
    </lineage>
</organism>
<name>A0A8S5SCP8_9CAUD</name>
<proteinExistence type="predicted"/>
<evidence type="ECO:0000313" key="1">
    <source>
        <dbReference type="EMBL" id="DAF48704.1"/>
    </source>
</evidence>
<dbReference type="EMBL" id="BK032572">
    <property type="protein sequence ID" value="DAF48704.1"/>
    <property type="molecule type" value="Genomic_DNA"/>
</dbReference>
<protein>
    <submittedName>
        <fullName evidence="1">Uncharacterized protein</fullName>
    </submittedName>
</protein>
<sequence>MTLPSEIKGKGALSAFAALIDPLCNLVEDEDTREMYRQEKKPDERSSRSYIVSLVYKILSRHEDDFCRIMAVCYGTTPEKYAAELTYVKALQDWAELTGDEVWKSFFTAAQVGADRAGSAPENTPETNE</sequence>
<accession>A0A8S5SCP8</accession>